<dbReference type="OrthoDB" id="2413872at2759"/>
<protein>
    <submittedName>
        <fullName evidence="1">Uncharacterized protein</fullName>
    </submittedName>
</protein>
<evidence type="ECO:0000313" key="1">
    <source>
        <dbReference type="EMBL" id="KAG2187381.1"/>
    </source>
</evidence>
<reference evidence="1" key="1">
    <citation type="submission" date="2020-12" db="EMBL/GenBank/DDBJ databases">
        <title>Metabolic potential, ecology and presence of endohyphal bacteria is reflected in genomic diversity of Mucoromycotina.</title>
        <authorList>
            <person name="Muszewska A."/>
            <person name="Okrasinska A."/>
            <person name="Steczkiewicz K."/>
            <person name="Drgas O."/>
            <person name="Orlowska M."/>
            <person name="Perlinska-Lenart U."/>
            <person name="Aleksandrzak-Piekarczyk T."/>
            <person name="Szatraj K."/>
            <person name="Zielenkiewicz U."/>
            <person name="Pilsyk S."/>
            <person name="Malc E."/>
            <person name="Mieczkowski P."/>
            <person name="Kruszewska J.S."/>
            <person name="Biernat P."/>
            <person name="Pawlowska J."/>
        </authorList>
    </citation>
    <scope>NUCLEOTIDE SEQUENCE</scope>
    <source>
        <strain evidence="1">WA0000051536</strain>
    </source>
</reference>
<dbReference type="Proteomes" id="UP000612746">
    <property type="component" value="Unassembled WGS sequence"/>
</dbReference>
<comment type="caution">
    <text evidence="1">The sequence shown here is derived from an EMBL/GenBank/DDBJ whole genome shotgun (WGS) entry which is preliminary data.</text>
</comment>
<dbReference type="AlphaFoldDB" id="A0A8H7Q9Q2"/>
<gene>
    <name evidence="1" type="ORF">INT44_005067</name>
</gene>
<sequence>MVIRLPTRNETTRMKESTKYRMFRWITLVVFLLCSTLLIVDKSIYPNFRYRPSLEELEDHHNLLLVALDTGAPPVNSTLGEVININQSIALAFSAREKKYDCSEESQPFQFDSLKAALMTRHTAPGSLMLWQICSETRDPSGKMIPNTADCIISEFIPIPQPSKVETFIWFTWTPSQPVQVNADGIYWIVVSSDAATDERSLVWIDSDKGKDPWGTAFSNGDDTWIRDRDGSQSVPSLRIILR</sequence>
<proteinExistence type="predicted"/>
<accession>A0A8H7Q9Q2</accession>
<evidence type="ECO:0000313" key="2">
    <source>
        <dbReference type="Proteomes" id="UP000612746"/>
    </source>
</evidence>
<keyword evidence="2" id="KW-1185">Reference proteome</keyword>
<dbReference type="EMBL" id="JAEPRA010000003">
    <property type="protein sequence ID" value="KAG2187381.1"/>
    <property type="molecule type" value="Genomic_DNA"/>
</dbReference>
<name>A0A8H7Q9Q2_9FUNG</name>
<organism evidence="1 2">
    <name type="scientific">Umbelopsis vinacea</name>
    <dbReference type="NCBI Taxonomy" id="44442"/>
    <lineage>
        <taxon>Eukaryota</taxon>
        <taxon>Fungi</taxon>
        <taxon>Fungi incertae sedis</taxon>
        <taxon>Mucoromycota</taxon>
        <taxon>Mucoromycotina</taxon>
        <taxon>Umbelopsidomycetes</taxon>
        <taxon>Umbelopsidales</taxon>
        <taxon>Umbelopsidaceae</taxon>
        <taxon>Umbelopsis</taxon>
    </lineage>
</organism>